<dbReference type="Pfam" id="PF00015">
    <property type="entry name" value="MCPsignal"/>
    <property type="match status" value="1"/>
</dbReference>
<keyword evidence="1 2" id="KW-0807">Transducer</keyword>
<reference evidence="6 7" key="1">
    <citation type="submission" date="2018-06" db="EMBL/GenBank/DDBJ databases">
        <authorList>
            <consortium name="Pathogen Informatics"/>
            <person name="Doyle S."/>
        </authorList>
    </citation>
    <scope>NUCLEOTIDE SEQUENCE [LARGE SCALE GENOMIC DNA]</scope>
    <source>
        <strain evidence="6 7">NCTC13102</strain>
    </source>
</reference>
<feature type="transmembrane region" description="Helical" evidence="4">
    <location>
        <begin position="318"/>
        <end position="340"/>
    </location>
</feature>
<evidence type="ECO:0000256" key="2">
    <source>
        <dbReference type="PROSITE-ProRule" id="PRU00284"/>
    </source>
</evidence>
<dbReference type="GO" id="GO:0007165">
    <property type="term" value="P:signal transduction"/>
    <property type="evidence" value="ECO:0007669"/>
    <property type="project" value="UniProtKB-KW"/>
</dbReference>
<dbReference type="CDD" id="cd12913">
    <property type="entry name" value="PDC1_MCP_like"/>
    <property type="match status" value="1"/>
</dbReference>
<gene>
    <name evidence="6" type="primary">mcp4_6</name>
    <name evidence="6" type="ORF">NCTC13102_01791</name>
</gene>
<dbReference type="PANTHER" id="PTHR32089:SF112">
    <property type="entry name" value="LYSOZYME-LIKE PROTEIN-RELATED"/>
    <property type="match status" value="1"/>
</dbReference>
<keyword evidence="4" id="KW-1133">Transmembrane helix</keyword>
<feature type="region of interest" description="Disordered" evidence="3">
    <location>
        <begin position="114"/>
        <end position="137"/>
    </location>
</feature>
<dbReference type="PANTHER" id="PTHR32089">
    <property type="entry name" value="METHYL-ACCEPTING CHEMOTAXIS PROTEIN MCPB"/>
    <property type="match status" value="1"/>
</dbReference>
<name>A0A2X3BCG7_9HELI</name>
<dbReference type="SUPFAM" id="SSF58104">
    <property type="entry name" value="Methyl-accepting chemotaxis protein (MCP) signaling domain"/>
    <property type="match status" value="1"/>
</dbReference>
<keyword evidence="4" id="KW-0472">Membrane</keyword>
<sequence length="689" mass="76423">MKTLSSKIMLSVGIVFVIVFTIVMFVSYHQSKKSIYKLYANTQTTELHSVSAIIDVVAHDVWRKLEFATKNLATLDKNDVIAQRQILYQIAQMSKSLNVSIVYEDDGATLTESTTNTSKTHFSPNWENDKQSRKESRTNQWYMHTKQAFKPIFTPAYSSPKDKNKIIITATMPLIKNGKFTGVISMDIAFEEISARLKPFVDALQESELIITDSAGNVFYHSKAQEKTELINATDSTIAISGIQEALQQAQDIAQTSTTSATKTNQLAEQKDWQEHWLDYKDSHNDTYLAVFTELPFGWIVAVCANESKYTSAISTQFGMIFFIGILFFALGMVVILFCIHRFISPLKTIATGLSEFFKYINHEAKDATTLQIKSGDEFEQIAQAINANIQHTKQSLQKDQELVQQSLAVIEHTREGHVDQRITLTGSNSELNTLKDSVNKLLDLLSSAIGNDLPELNRVFDSFAKLDFSTQVKNAQGRVEVITNALGEEIRKMLSTSSDFANTLNTQSNKLEEAVNNLTQSSHSQASSLEQTATAVEEITSSMQNVSGRTNEVIQQTEDIRNVIGIIRDIADQTNLLALNAAIEAARAGEHGRGFAVVADEVRKLAERTGKSLGEIEANTNLLVQSINDMAESIKEQTAGITQINEAISNLESVTQNNVTIANTSAEISNEVSLIAKAILDDAKKKKF</sequence>
<feature type="compositionally biased region" description="Basic and acidic residues" evidence="3">
    <location>
        <begin position="127"/>
        <end position="137"/>
    </location>
</feature>
<accession>A0A2X3BCG7</accession>
<feature type="domain" description="Methyl-accepting transducer" evidence="5">
    <location>
        <begin position="469"/>
        <end position="689"/>
    </location>
</feature>
<proteinExistence type="predicted"/>
<dbReference type="GO" id="GO:0016020">
    <property type="term" value="C:membrane"/>
    <property type="evidence" value="ECO:0007669"/>
    <property type="project" value="InterPro"/>
</dbReference>
<keyword evidence="4" id="KW-0812">Transmembrane</keyword>
<evidence type="ECO:0000313" key="7">
    <source>
        <dbReference type="Proteomes" id="UP000250166"/>
    </source>
</evidence>
<dbReference type="InterPro" id="IPR004089">
    <property type="entry name" value="MCPsignal_dom"/>
</dbReference>
<evidence type="ECO:0000256" key="3">
    <source>
        <dbReference type="SAM" id="MobiDB-lite"/>
    </source>
</evidence>
<dbReference type="Pfam" id="PF22673">
    <property type="entry name" value="MCP-like_PDC_1"/>
    <property type="match status" value="1"/>
</dbReference>
<dbReference type="SMART" id="SM00283">
    <property type="entry name" value="MA"/>
    <property type="match status" value="1"/>
</dbReference>
<organism evidence="6 7">
    <name type="scientific">Helicobacter fennelliae</name>
    <dbReference type="NCBI Taxonomy" id="215"/>
    <lineage>
        <taxon>Bacteria</taxon>
        <taxon>Pseudomonadati</taxon>
        <taxon>Campylobacterota</taxon>
        <taxon>Epsilonproteobacteria</taxon>
        <taxon>Campylobacterales</taxon>
        <taxon>Helicobacteraceae</taxon>
        <taxon>Helicobacter</taxon>
    </lineage>
</organism>
<evidence type="ECO:0000313" key="6">
    <source>
        <dbReference type="EMBL" id="SQB99467.1"/>
    </source>
</evidence>
<dbReference type="Gene3D" id="1.10.287.950">
    <property type="entry name" value="Methyl-accepting chemotaxis protein"/>
    <property type="match status" value="1"/>
</dbReference>
<evidence type="ECO:0000256" key="4">
    <source>
        <dbReference type="SAM" id="Phobius"/>
    </source>
</evidence>
<dbReference type="PROSITE" id="PS50111">
    <property type="entry name" value="CHEMOTAXIS_TRANSDUC_2"/>
    <property type="match status" value="1"/>
</dbReference>
<protein>
    <submittedName>
        <fullName evidence="6">Putative methyl-accepting chemotaxis protein</fullName>
    </submittedName>
</protein>
<dbReference type="AlphaFoldDB" id="A0A2X3BCG7"/>
<dbReference type="Gene3D" id="3.30.450.20">
    <property type="entry name" value="PAS domain"/>
    <property type="match status" value="1"/>
</dbReference>
<dbReference type="RefSeq" id="WP_112058952.1">
    <property type="nucleotide sequence ID" value="NZ_UAWL01000006.1"/>
</dbReference>
<feature type="transmembrane region" description="Helical" evidence="4">
    <location>
        <begin position="7"/>
        <end position="28"/>
    </location>
</feature>
<dbReference type="EMBL" id="UAWL01000006">
    <property type="protein sequence ID" value="SQB99467.1"/>
    <property type="molecule type" value="Genomic_DNA"/>
</dbReference>
<dbReference type="Proteomes" id="UP000250166">
    <property type="component" value="Unassembled WGS sequence"/>
</dbReference>
<evidence type="ECO:0000259" key="5">
    <source>
        <dbReference type="PROSITE" id="PS50111"/>
    </source>
</evidence>
<evidence type="ECO:0000256" key="1">
    <source>
        <dbReference type="ARBA" id="ARBA00023224"/>
    </source>
</evidence>
<dbReference type="Gene3D" id="6.10.340.10">
    <property type="match status" value="1"/>
</dbReference>